<evidence type="ECO:0000256" key="1">
    <source>
        <dbReference type="ARBA" id="ARBA00022722"/>
    </source>
</evidence>
<keyword evidence="3 6" id="KW-0378">Hydrolase</keyword>
<dbReference type="Pfam" id="PF00565">
    <property type="entry name" value="SNase"/>
    <property type="match status" value="1"/>
</dbReference>
<dbReference type="PANTHER" id="PTHR12302">
    <property type="entry name" value="EBNA2 BINDING PROTEIN P100"/>
    <property type="match status" value="1"/>
</dbReference>
<organism evidence="6 7">
    <name type="scientific">Bacillus benzoevorans</name>
    <dbReference type="NCBI Taxonomy" id="1456"/>
    <lineage>
        <taxon>Bacteria</taxon>
        <taxon>Bacillati</taxon>
        <taxon>Bacillota</taxon>
        <taxon>Bacilli</taxon>
        <taxon>Bacillales</taxon>
        <taxon>Bacillaceae</taxon>
        <taxon>Bacillus</taxon>
    </lineage>
</organism>
<accession>A0A7X0HYG1</accession>
<feature type="signal peptide" evidence="4">
    <location>
        <begin position="1"/>
        <end position="18"/>
    </location>
</feature>
<dbReference type="SMART" id="SM00318">
    <property type="entry name" value="SNc"/>
    <property type="match status" value="1"/>
</dbReference>
<dbReference type="PANTHER" id="PTHR12302:SF3">
    <property type="entry name" value="SERINE_THREONINE-PROTEIN KINASE 31"/>
    <property type="match status" value="1"/>
</dbReference>
<keyword evidence="4" id="KW-0732">Signal</keyword>
<gene>
    <name evidence="6" type="ORF">HNR53_004626</name>
</gene>
<dbReference type="EC" id="3.1.31.1" evidence="6"/>
<dbReference type="GO" id="GO:1990599">
    <property type="term" value="F:3' overhang single-stranded DNA endodeoxyribonuclease activity"/>
    <property type="evidence" value="ECO:0007669"/>
    <property type="project" value="UniProtKB-EC"/>
</dbReference>
<proteinExistence type="predicted"/>
<dbReference type="PROSITE" id="PS01284">
    <property type="entry name" value="TNASE_2"/>
    <property type="match status" value="1"/>
</dbReference>
<comment type="caution">
    <text evidence="6">The sequence shown here is derived from an EMBL/GenBank/DDBJ whole genome shotgun (WGS) entry which is preliminary data.</text>
</comment>
<dbReference type="PROSITE" id="PS50830">
    <property type="entry name" value="TNASE_3"/>
    <property type="match status" value="1"/>
</dbReference>
<sequence length="252" mass="28702">MIRLLLYLIICVLTINIAGCTNITSDEGVITQKEHINQENNTDYRRIEVELAQPNDGDTIAVVYKGNRESVRFLLVDSPETSHPRLGEQPYGKEAKEFTKNLVENAHKIELEFDIGPQKDKYGRLLAYVYVDGKLVQDELLRNGLARVAYIYPPNTRYVDQFNAIQKEAQQKGIGIWEIESYAQEDGFHPELMDSKETEDIQANDGCLIKGNIGSEKIYHTPNSPWYEQTKAEVMFCTEGEAIEAGFRPPKQ</sequence>
<dbReference type="InterPro" id="IPR035437">
    <property type="entry name" value="SNase_OB-fold_sf"/>
</dbReference>
<dbReference type="AlphaFoldDB" id="A0A7X0HYG1"/>
<dbReference type="RefSeq" id="WP_221452446.1">
    <property type="nucleotide sequence ID" value="NZ_JACHGK010000033.1"/>
</dbReference>
<reference evidence="6 7" key="1">
    <citation type="submission" date="2020-08" db="EMBL/GenBank/DDBJ databases">
        <title>Genomic Encyclopedia of Type Strains, Phase IV (KMG-IV): sequencing the most valuable type-strain genomes for metagenomic binning, comparative biology and taxonomic classification.</title>
        <authorList>
            <person name="Goeker M."/>
        </authorList>
    </citation>
    <scope>NUCLEOTIDE SEQUENCE [LARGE SCALE GENOMIC DNA]</scope>
    <source>
        <strain evidence="6 7">DSM 5391</strain>
    </source>
</reference>
<dbReference type="Proteomes" id="UP000531594">
    <property type="component" value="Unassembled WGS sequence"/>
</dbReference>
<name>A0A7X0HYG1_9BACI</name>
<evidence type="ECO:0000313" key="7">
    <source>
        <dbReference type="Proteomes" id="UP000531594"/>
    </source>
</evidence>
<dbReference type="EMBL" id="JACHGK010000033">
    <property type="protein sequence ID" value="MBB6447906.1"/>
    <property type="molecule type" value="Genomic_DNA"/>
</dbReference>
<keyword evidence="7" id="KW-1185">Reference proteome</keyword>
<dbReference type="CDD" id="cd00175">
    <property type="entry name" value="SNc"/>
    <property type="match status" value="1"/>
</dbReference>
<feature type="domain" description="TNase-like" evidence="5">
    <location>
        <begin position="45"/>
        <end position="179"/>
    </location>
</feature>
<keyword evidence="1" id="KW-0540">Nuclease</keyword>
<evidence type="ECO:0000256" key="3">
    <source>
        <dbReference type="ARBA" id="ARBA00022801"/>
    </source>
</evidence>
<keyword evidence="2" id="KW-0255">Endonuclease</keyword>
<dbReference type="InterPro" id="IPR016071">
    <property type="entry name" value="Staphylococal_nuclease_OB-fold"/>
</dbReference>
<feature type="chain" id="PRO_5038636180" evidence="4">
    <location>
        <begin position="19"/>
        <end position="252"/>
    </location>
</feature>
<evidence type="ECO:0000256" key="2">
    <source>
        <dbReference type="ARBA" id="ARBA00022759"/>
    </source>
</evidence>
<dbReference type="Gene3D" id="2.40.50.90">
    <property type="match status" value="1"/>
</dbReference>
<protein>
    <submittedName>
        <fullName evidence="6">Micrococcal nuclease</fullName>
        <ecNumber evidence="6">3.1.31.1</ecNumber>
    </submittedName>
</protein>
<dbReference type="GO" id="GO:0003676">
    <property type="term" value="F:nucleic acid binding"/>
    <property type="evidence" value="ECO:0007669"/>
    <property type="project" value="InterPro"/>
</dbReference>
<evidence type="ECO:0000259" key="5">
    <source>
        <dbReference type="PROSITE" id="PS50830"/>
    </source>
</evidence>
<evidence type="ECO:0000256" key="4">
    <source>
        <dbReference type="SAM" id="SignalP"/>
    </source>
</evidence>
<evidence type="ECO:0000313" key="6">
    <source>
        <dbReference type="EMBL" id="MBB6447906.1"/>
    </source>
</evidence>
<dbReference type="InterPro" id="IPR002071">
    <property type="entry name" value="Thermonucl_AS"/>
</dbReference>
<dbReference type="SUPFAM" id="SSF50199">
    <property type="entry name" value="Staphylococcal nuclease"/>
    <property type="match status" value="1"/>
</dbReference>